<dbReference type="SUPFAM" id="SSF46785">
    <property type="entry name" value="Winged helix' DNA-binding domain"/>
    <property type="match status" value="1"/>
</dbReference>
<dbReference type="InterPro" id="IPR036390">
    <property type="entry name" value="WH_DNA-bd_sf"/>
</dbReference>
<organism evidence="2 3">
    <name type="scientific">Pedobacter rhizosphaerae</name>
    <dbReference type="NCBI Taxonomy" id="390241"/>
    <lineage>
        <taxon>Bacteria</taxon>
        <taxon>Pseudomonadati</taxon>
        <taxon>Bacteroidota</taxon>
        <taxon>Sphingobacteriia</taxon>
        <taxon>Sphingobacteriales</taxon>
        <taxon>Sphingobacteriaceae</taxon>
        <taxon>Pedobacter</taxon>
    </lineage>
</organism>
<gene>
    <name evidence="2" type="ORF">SAMN04488023_108148</name>
</gene>
<evidence type="ECO:0000313" key="3">
    <source>
        <dbReference type="Proteomes" id="UP000199572"/>
    </source>
</evidence>
<dbReference type="PANTHER" id="PTHR18964">
    <property type="entry name" value="ROK (REPRESSOR, ORF, KINASE) FAMILY"/>
    <property type="match status" value="1"/>
</dbReference>
<evidence type="ECO:0000313" key="2">
    <source>
        <dbReference type="EMBL" id="SER40055.1"/>
    </source>
</evidence>
<dbReference type="InterPro" id="IPR036388">
    <property type="entry name" value="WH-like_DNA-bd_sf"/>
</dbReference>
<dbReference type="OrthoDB" id="9810372at2"/>
<name>A0A1H9NWL2_9SPHI</name>
<dbReference type="InterPro" id="IPR000600">
    <property type="entry name" value="ROK"/>
</dbReference>
<dbReference type="STRING" id="390241.SAMN04488023_108148"/>
<dbReference type="InterPro" id="IPR043129">
    <property type="entry name" value="ATPase_NBD"/>
</dbReference>
<sequence>MSLIEEKNQRLKAEIIKHLYYKKVLSLTELSRLTKKSLPLITSIVNGLVTEGYVMEQGLAPSTGGRRALMYLINPDLKKYIVAIAMDQLVTRLTIYDLSRQMRIPIRTLSFDMTAEGSDVDVLTDFINEVIQHSGIDRNDILGVGIGMPGLVNAEKGINHSYLKVKSQTLNEYISTQIGLPVFLDNDSSLIALAELNFGEAVNLKDVMVVNIGWGTGLGMIMNGALYRGSGGYAGEFSHIPLSNSNNLCSCGRKGCLEVDTSLLVMAHKAEKAIAEGAESSMQELFKDKSKHPSDHFLHAVGQQDPVAVSILAKASFQLGKGLATLIHILNPECIVLSGRGAKAGRMLLPPIQQAINEYCIPRTAEQTTIKLSTLTDEAELLAAASLMMENSHFE</sequence>
<dbReference type="RefSeq" id="WP_090883618.1">
    <property type="nucleotide sequence ID" value="NZ_FOGG01000008.1"/>
</dbReference>
<dbReference type="Gene3D" id="1.10.10.10">
    <property type="entry name" value="Winged helix-like DNA-binding domain superfamily/Winged helix DNA-binding domain"/>
    <property type="match status" value="1"/>
</dbReference>
<dbReference type="AlphaFoldDB" id="A0A1H9NWL2"/>
<dbReference type="Pfam" id="PF00480">
    <property type="entry name" value="ROK"/>
    <property type="match status" value="1"/>
</dbReference>
<keyword evidence="2" id="KW-0808">Transferase</keyword>
<dbReference type="Proteomes" id="UP000199572">
    <property type="component" value="Unassembled WGS sequence"/>
</dbReference>
<keyword evidence="2" id="KW-0418">Kinase</keyword>
<dbReference type="GO" id="GO:0016301">
    <property type="term" value="F:kinase activity"/>
    <property type="evidence" value="ECO:0007669"/>
    <property type="project" value="UniProtKB-KW"/>
</dbReference>
<accession>A0A1H9NWL2</accession>
<proteinExistence type="inferred from homology"/>
<dbReference type="Gene3D" id="3.30.420.40">
    <property type="match status" value="2"/>
</dbReference>
<protein>
    <submittedName>
        <fullName evidence="2">Sugar kinase of the NBD/HSP70 family, may contain an N-terminal HTH domain</fullName>
    </submittedName>
</protein>
<keyword evidence="3" id="KW-1185">Reference proteome</keyword>
<reference evidence="2 3" key="1">
    <citation type="submission" date="2016-10" db="EMBL/GenBank/DDBJ databases">
        <authorList>
            <person name="de Groot N.N."/>
        </authorList>
    </citation>
    <scope>NUCLEOTIDE SEQUENCE [LARGE SCALE GENOMIC DNA]</scope>
    <source>
        <strain evidence="2 3">DSM 18610</strain>
    </source>
</reference>
<comment type="similarity">
    <text evidence="1">Belongs to the ROK (NagC/XylR) family.</text>
</comment>
<evidence type="ECO:0000256" key="1">
    <source>
        <dbReference type="ARBA" id="ARBA00006479"/>
    </source>
</evidence>
<dbReference type="SUPFAM" id="SSF53067">
    <property type="entry name" value="Actin-like ATPase domain"/>
    <property type="match status" value="1"/>
</dbReference>
<dbReference type="PANTHER" id="PTHR18964:SF149">
    <property type="entry name" value="BIFUNCTIONAL UDP-N-ACETYLGLUCOSAMINE 2-EPIMERASE_N-ACETYLMANNOSAMINE KINASE"/>
    <property type="match status" value="1"/>
</dbReference>
<dbReference type="EMBL" id="FOGG01000008">
    <property type="protein sequence ID" value="SER40055.1"/>
    <property type="molecule type" value="Genomic_DNA"/>
</dbReference>